<evidence type="ECO:0000256" key="1">
    <source>
        <dbReference type="ARBA" id="ARBA00022845"/>
    </source>
</evidence>
<reference evidence="4 5" key="1">
    <citation type="submission" date="2022-06" db="EMBL/GenBank/DDBJ databases">
        <title>Isolation of gut microbiota from human fecal samples.</title>
        <authorList>
            <person name="Pamer E.G."/>
            <person name="Barat B."/>
            <person name="Waligurski E."/>
            <person name="Medina S."/>
            <person name="Paddock L."/>
            <person name="Mostad J."/>
        </authorList>
    </citation>
    <scope>NUCLEOTIDE SEQUENCE [LARGE SCALE GENOMIC DNA]</scope>
    <source>
        <strain evidence="4 5">DFI.1.1</strain>
    </source>
</reference>
<dbReference type="SUPFAM" id="SSF69754">
    <property type="entry name" value="Ribosome binding protein Y (YfiA homologue)"/>
    <property type="match status" value="1"/>
</dbReference>
<comment type="subunit">
    <text evidence="2">Interacts with 100S ribosomes.</text>
</comment>
<evidence type="ECO:0000259" key="3">
    <source>
        <dbReference type="Pfam" id="PF16321"/>
    </source>
</evidence>
<keyword evidence="1 2" id="KW-0810">Translation regulation</keyword>
<sequence>MATIVRGKNLEITPALKDHVEKQEKKVTKYFDNEVNVQALLSVEKDRKVAEITLKVDGVVLRGVEGNDDMYAAIDLVYDKLVRQIHKYKTRIARRMKKGTFNAALIEGPAVPEEPFEVARVKKFAARPMDVEEAILQMNLVGHDFFVFLNSKTDTISVVYKRKHGKYGLIEPEY</sequence>
<dbReference type="EMBL" id="JANGEW010000018">
    <property type="protein sequence ID" value="MCQ5343231.1"/>
    <property type="molecule type" value="Genomic_DNA"/>
</dbReference>
<comment type="similarity">
    <text evidence="2">Belongs to the HPF/YfiA ribosome-associated protein family. Long HPF subfamily.</text>
</comment>
<comment type="subcellular location">
    <subcellularLocation>
        <location evidence="2">Cytoplasm</location>
    </subcellularLocation>
</comment>
<evidence type="ECO:0000256" key="2">
    <source>
        <dbReference type="HAMAP-Rule" id="MF_00839"/>
    </source>
</evidence>
<dbReference type="Gene3D" id="3.30.505.50">
    <property type="entry name" value="Sigma 54 modulation/S30EA ribosomal protein, C-terminal domain"/>
    <property type="match status" value="1"/>
</dbReference>
<keyword evidence="5" id="KW-1185">Reference proteome</keyword>
<protein>
    <recommendedName>
        <fullName evidence="2">Ribosome hibernation promoting factor</fullName>
        <shortName evidence="2">HPF</shortName>
    </recommendedName>
</protein>
<evidence type="ECO:0000313" key="5">
    <source>
        <dbReference type="Proteomes" id="UP001206692"/>
    </source>
</evidence>
<dbReference type="InterPro" id="IPR003489">
    <property type="entry name" value="RHF/RaiA"/>
</dbReference>
<proteinExistence type="inferred from homology"/>
<dbReference type="PANTHER" id="PTHR33231:SF1">
    <property type="entry name" value="30S RIBOSOMAL PROTEIN"/>
    <property type="match status" value="1"/>
</dbReference>
<evidence type="ECO:0000313" key="4">
    <source>
        <dbReference type="EMBL" id="MCQ5343231.1"/>
    </source>
</evidence>
<dbReference type="NCBIfam" id="TIGR00741">
    <property type="entry name" value="yfiA"/>
    <property type="match status" value="1"/>
</dbReference>
<dbReference type="InterPro" id="IPR050574">
    <property type="entry name" value="HPF/YfiA_ribosome-assoc"/>
</dbReference>
<keyword evidence="2" id="KW-0963">Cytoplasm</keyword>
<dbReference type="HAMAP" id="MF_00839">
    <property type="entry name" value="HPF"/>
    <property type="match status" value="1"/>
</dbReference>
<dbReference type="Pfam" id="PF16321">
    <property type="entry name" value="Ribosom_S30AE_C"/>
    <property type="match status" value="1"/>
</dbReference>
<comment type="caution">
    <text evidence="4">The sequence shown here is derived from an EMBL/GenBank/DDBJ whole genome shotgun (WGS) entry which is preliminary data.</text>
</comment>
<gene>
    <name evidence="4" type="primary">raiA</name>
    <name evidence="2" type="synonym">hpf</name>
    <name evidence="4" type="ORF">NE675_09395</name>
</gene>
<dbReference type="InterPro" id="IPR034694">
    <property type="entry name" value="HPF_long/plastid"/>
</dbReference>
<organism evidence="4 5">
    <name type="scientific">Megasphaera massiliensis</name>
    <dbReference type="NCBI Taxonomy" id="1232428"/>
    <lineage>
        <taxon>Bacteria</taxon>
        <taxon>Bacillati</taxon>
        <taxon>Bacillota</taxon>
        <taxon>Negativicutes</taxon>
        <taxon>Veillonellales</taxon>
        <taxon>Veillonellaceae</taxon>
        <taxon>Megasphaera</taxon>
    </lineage>
</organism>
<dbReference type="Pfam" id="PF02482">
    <property type="entry name" value="Ribosomal_S30AE"/>
    <property type="match status" value="1"/>
</dbReference>
<dbReference type="InterPro" id="IPR036567">
    <property type="entry name" value="RHF-like"/>
</dbReference>
<accession>A0ABT1STM1</accession>
<dbReference type="Gene3D" id="3.30.160.100">
    <property type="entry name" value="Ribosome hibernation promotion factor-like"/>
    <property type="match status" value="1"/>
</dbReference>
<comment type="function">
    <text evidence="2">Required for dimerization of active 70S ribosomes into 100S ribosomes in stationary phase; 100S ribosomes are translationally inactive and sometimes present during exponential growth.</text>
</comment>
<dbReference type="CDD" id="cd00552">
    <property type="entry name" value="RaiA"/>
    <property type="match status" value="1"/>
</dbReference>
<feature type="domain" description="Sigma 54 modulation/S30EA ribosomal protein C-terminal" evidence="3">
    <location>
        <begin position="114"/>
        <end position="169"/>
    </location>
</feature>
<dbReference type="Proteomes" id="UP001206692">
    <property type="component" value="Unassembled WGS sequence"/>
</dbReference>
<dbReference type="InterPro" id="IPR032528">
    <property type="entry name" value="Ribosom_S30AE_C"/>
</dbReference>
<name>A0ABT1STM1_9FIRM</name>
<dbReference type="PANTHER" id="PTHR33231">
    <property type="entry name" value="30S RIBOSOMAL PROTEIN"/>
    <property type="match status" value="1"/>
</dbReference>
<dbReference type="InterPro" id="IPR038416">
    <property type="entry name" value="Ribosom_S30AE_C_sf"/>
</dbReference>
<dbReference type="RefSeq" id="WP_062411300.1">
    <property type="nucleotide sequence ID" value="NZ_JAJCIO010000019.1"/>
</dbReference>